<comment type="caution">
    <text evidence="12">The sequence shown here is derived from an EMBL/GenBank/DDBJ whole genome shotgun (WGS) entry which is preliminary data.</text>
</comment>
<dbReference type="EMBL" id="NPDN01000002">
    <property type="protein sequence ID" value="PJZ26936.1"/>
    <property type="molecule type" value="Genomic_DNA"/>
</dbReference>
<evidence type="ECO:0000256" key="2">
    <source>
        <dbReference type="ARBA" id="ARBA00010231"/>
    </source>
</evidence>
<dbReference type="OrthoDB" id="9806956at2"/>
<dbReference type="PANTHER" id="PTHR42946:SF1">
    <property type="entry name" value="PHOSPHOGLUCOMUTASE (ALPHA-D-GLUCOSE-1,6-BISPHOSPHATE-DEPENDENT)"/>
    <property type="match status" value="1"/>
</dbReference>
<comment type="similarity">
    <text evidence="2 7">Belongs to the phosphohexose mutase family.</text>
</comment>
<dbReference type="InterPro" id="IPR005845">
    <property type="entry name" value="A-D-PHexomutase_a/b/a-II"/>
</dbReference>
<dbReference type="GO" id="GO:0005975">
    <property type="term" value="P:carbohydrate metabolic process"/>
    <property type="evidence" value="ECO:0007669"/>
    <property type="project" value="InterPro"/>
</dbReference>
<gene>
    <name evidence="12" type="primary">glmM</name>
    <name evidence="12" type="ORF">CH357_05500</name>
</gene>
<dbReference type="InterPro" id="IPR005844">
    <property type="entry name" value="A-D-PHexomutase_a/b/a-I"/>
</dbReference>
<feature type="domain" description="Alpha-D-phosphohexomutase alpha/beta/alpha" evidence="11">
    <location>
        <begin position="277"/>
        <end position="377"/>
    </location>
</feature>
<dbReference type="Pfam" id="PF02880">
    <property type="entry name" value="PGM_PMM_III"/>
    <property type="match status" value="1"/>
</dbReference>
<comment type="cofactor">
    <cofactor evidence="1">
        <name>Mg(2+)</name>
        <dbReference type="ChEBI" id="CHEBI:18420"/>
    </cofactor>
</comment>
<dbReference type="GO" id="GO:0004615">
    <property type="term" value="F:phosphomannomutase activity"/>
    <property type="evidence" value="ECO:0007669"/>
    <property type="project" value="TreeGrafter"/>
</dbReference>
<feature type="domain" description="Alpha-D-phosphohexomutase alpha/beta/alpha" evidence="9">
    <location>
        <begin position="19"/>
        <end position="143"/>
    </location>
</feature>
<dbReference type="SUPFAM" id="SSF53738">
    <property type="entry name" value="Phosphoglucomutase, first 3 domains"/>
    <property type="match status" value="3"/>
</dbReference>
<feature type="domain" description="Alpha-D-phosphohexomutase C-terminal" evidence="8">
    <location>
        <begin position="405"/>
        <end position="452"/>
    </location>
</feature>
<dbReference type="InterPro" id="IPR016055">
    <property type="entry name" value="A-D-PHexomutase_a/b/a-I/II/III"/>
</dbReference>
<dbReference type="Proteomes" id="UP000232196">
    <property type="component" value="Unassembled WGS sequence"/>
</dbReference>
<evidence type="ECO:0000256" key="1">
    <source>
        <dbReference type="ARBA" id="ARBA00001946"/>
    </source>
</evidence>
<dbReference type="PROSITE" id="PS00710">
    <property type="entry name" value="PGM_PMM"/>
    <property type="match status" value="1"/>
</dbReference>
<keyword evidence="3" id="KW-0597">Phosphoprotein</keyword>
<name>A0A2M9XGY1_9LEPT</name>
<keyword evidence="5 7" id="KW-0460">Magnesium</keyword>
<dbReference type="AlphaFoldDB" id="A0A2M9XGY1"/>
<dbReference type="InterPro" id="IPR016066">
    <property type="entry name" value="A-D-PHexomutase_CS"/>
</dbReference>
<dbReference type="InterPro" id="IPR005846">
    <property type="entry name" value="A-D-PHexomutase_a/b/a-III"/>
</dbReference>
<evidence type="ECO:0000313" key="12">
    <source>
        <dbReference type="EMBL" id="PJZ26936.1"/>
    </source>
</evidence>
<keyword evidence="13" id="KW-1185">Reference proteome</keyword>
<keyword evidence="6" id="KW-0413">Isomerase</keyword>
<keyword evidence="4 7" id="KW-0479">Metal-binding</keyword>
<dbReference type="InterPro" id="IPR036900">
    <property type="entry name" value="A-D-PHexomutase_C_sf"/>
</dbReference>
<dbReference type="InterPro" id="IPR024086">
    <property type="entry name" value="GlmM_arc-type"/>
</dbReference>
<proteinExistence type="inferred from homology"/>
<dbReference type="PRINTS" id="PR00509">
    <property type="entry name" value="PGMPMM"/>
</dbReference>
<evidence type="ECO:0000256" key="3">
    <source>
        <dbReference type="ARBA" id="ARBA00022553"/>
    </source>
</evidence>
<dbReference type="RefSeq" id="WP_100705727.1">
    <property type="nucleotide sequence ID" value="NZ_NPDL01000002.1"/>
</dbReference>
<dbReference type="InterPro" id="IPR005843">
    <property type="entry name" value="A-D-PHexomutase_C"/>
</dbReference>
<evidence type="ECO:0000259" key="9">
    <source>
        <dbReference type="Pfam" id="PF02878"/>
    </source>
</evidence>
<feature type="domain" description="Alpha-D-phosphohexomutase alpha/beta/alpha" evidence="10">
    <location>
        <begin position="164"/>
        <end position="260"/>
    </location>
</feature>
<evidence type="ECO:0000256" key="6">
    <source>
        <dbReference type="ARBA" id="ARBA00023235"/>
    </source>
</evidence>
<reference evidence="12 13" key="1">
    <citation type="submission" date="2017-07" db="EMBL/GenBank/DDBJ databases">
        <title>Leptospira spp. isolated from tropical soils.</title>
        <authorList>
            <person name="Thibeaux R."/>
            <person name="Iraola G."/>
            <person name="Ferres I."/>
            <person name="Bierque E."/>
            <person name="Girault D."/>
            <person name="Soupe-Gilbert M.-E."/>
            <person name="Picardeau M."/>
            <person name="Goarant C."/>
        </authorList>
    </citation>
    <scope>NUCLEOTIDE SEQUENCE [LARGE SCALE GENOMIC DNA]</scope>
    <source>
        <strain evidence="12 13">MCA1-C-A1</strain>
    </source>
</reference>
<dbReference type="SUPFAM" id="SSF55957">
    <property type="entry name" value="Phosphoglucomutase, C-terminal domain"/>
    <property type="match status" value="1"/>
</dbReference>
<dbReference type="Pfam" id="PF02879">
    <property type="entry name" value="PGM_PMM_II"/>
    <property type="match status" value="1"/>
</dbReference>
<protein>
    <submittedName>
        <fullName evidence="12">Phosphoglucosamine mutase</fullName>
    </submittedName>
</protein>
<dbReference type="GO" id="GO:0008966">
    <property type="term" value="F:phosphoglucosamine mutase activity"/>
    <property type="evidence" value="ECO:0007669"/>
    <property type="project" value="InterPro"/>
</dbReference>
<evidence type="ECO:0000259" key="8">
    <source>
        <dbReference type="Pfam" id="PF00408"/>
    </source>
</evidence>
<evidence type="ECO:0000256" key="7">
    <source>
        <dbReference type="RuleBase" id="RU004326"/>
    </source>
</evidence>
<evidence type="ECO:0000259" key="11">
    <source>
        <dbReference type="Pfam" id="PF02880"/>
    </source>
</evidence>
<evidence type="ECO:0000313" key="13">
    <source>
        <dbReference type="Proteomes" id="UP000232196"/>
    </source>
</evidence>
<dbReference type="InterPro" id="IPR050060">
    <property type="entry name" value="Phosphoglucosamine_mutase"/>
</dbReference>
<dbReference type="Gene3D" id="3.30.310.50">
    <property type="entry name" value="Alpha-D-phosphohexomutase, C-terminal domain"/>
    <property type="match status" value="1"/>
</dbReference>
<dbReference type="Pfam" id="PF02878">
    <property type="entry name" value="PGM_PMM_I"/>
    <property type="match status" value="1"/>
</dbReference>
<dbReference type="GO" id="GO:0005829">
    <property type="term" value="C:cytosol"/>
    <property type="evidence" value="ECO:0007669"/>
    <property type="project" value="TreeGrafter"/>
</dbReference>
<evidence type="ECO:0000256" key="4">
    <source>
        <dbReference type="ARBA" id="ARBA00022723"/>
    </source>
</evidence>
<organism evidence="12 13">
    <name type="scientific">Leptospira hartskeerlii</name>
    <dbReference type="NCBI Taxonomy" id="2023177"/>
    <lineage>
        <taxon>Bacteria</taxon>
        <taxon>Pseudomonadati</taxon>
        <taxon>Spirochaetota</taxon>
        <taxon>Spirochaetia</taxon>
        <taxon>Leptospirales</taxon>
        <taxon>Leptospiraceae</taxon>
        <taxon>Leptospira</taxon>
    </lineage>
</organism>
<dbReference type="InterPro" id="IPR005841">
    <property type="entry name" value="Alpha-D-phosphohexomutase_SF"/>
</dbReference>
<dbReference type="GO" id="GO:0006048">
    <property type="term" value="P:UDP-N-acetylglucosamine biosynthetic process"/>
    <property type="evidence" value="ECO:0007669"/>
    <property type="project" value="TreeGrafter"/>
</dbReference>
<dbReference type="GO" id="GO:0000287">
    <property type="term" value="F:magnesium ion binding"/>
    <property type="evidence" value="ECO:0007669"/>
    <property type="project" value="InterPro"/>
</dbReference>
<dbReference type="Pfam" id="PF00408">
    <property type="entry name" value="PGM_PMM_IV"/>
    <property type="match status" value="1"/>
</dbReference>
<dbReference type="GO" id="GO:0009252">
    <property type="term" value="P:peptidoglycan biosynthetic process"/>
    <property type="evidence" value="ECO:0007669"/>
    <property type="project" value="TreeGrafter"/>
</dbReference>
<dbReference type="PANTHER" id="PTHR42946">
    <property type="entry name" value="PHOSPHOHEXOSE MUTASE"/>
    <property type="match status" value="1"/>
</dbReference>
<sequence length="463" mass="50058">MALNHQKPVFQHPDLMVSVSGIRGIIPTGLSPDVIFHSLMAFGSRLKGNTVVIGRDSRPSGAYIENIAIGIMLAMGKNVIRLGIVPTPTVKAVVAQSGAAGGIMISASHNPVIWNAFKFIGPGGFFTNAQDLEALLDLVRKEDYKPFQFKPNTDVEDGTDRIQAHIDSVLARVNVSAIKRKKFTVFLDAVNGGGSFVLPELLSRLGCKVILQHCTPDGTFPRPPEPTPDALKQSSRLIKKSKADIGFALDPDADRLVVLSPKKGAISEELTLPLSFMSYLASNSLPKKASITVNLSTSFVNDWVADSVGIPTYRSKVGEANVVAEMIHRKSVFGGEGNGGVIDPAIPSFGRDSLSGVAHILNLLALKGEDAETVIGSLPAVHMRKIAYKIAGQKTEQIYSKFRSAFSEYKEDSRDGLRLANQDSWIHIRPSNTEPILRLIGEARTKKDLESLLNKAGKIMENS</sequence>
<evidence type="ECO:0000256" key="5">
    <source>
        <dbReference type="ARBA" id="ARBA00022842"/>
    </source>
</evidence>
<evidence type="ECO:0000259" key="10">
    <source>
        <dbReference type="Pfam" id="PF02879"/>
    </source>
</evidence>
<dbReference type="Gene3D" id="3.40.120.10">
    <property type="entry name" value="Alpha-D-Glucose-1,6-Bisphosphate, subunit A, domain 3"/>
    <property type="match status" value="3"/>
</dbReference>
<dbReference type="NCBIfam" id="TIGR03990">
    <property type="entry name" value="Arch_GlmM"/>
    <property type="match status" value="1"/>
</dbReference>
<accession>A0A2M9XGY1</accession>